<evidence type="ECO:0000313" key="1">
    <source>
        <dbReference type="EMBL" id="MFD1052949.1"/>
    </source>
</evidence>
<keyword evidence="2" id="KW-1185">Reference proteome</keyword>
<comment type="caution">
    <text evidence="1">The sequence shown here is derived from an EMBL/GenBank/DDBJ whole genome shotgun (WGS) entry which is preliminary data.</text>
</comment>
<name>A0ABW3MTS0_9MICO</name>
<protein>
    <recommendedName>
        <fullName evidence="3">IclR-ED domain-containing protein</fullName>
    </recommendedName>
</protein>
<sequence length="63" mass="6172">MVGVPVARGDDGKVGGIGSVVARPLQQDCSRLMDLVGGADARQCSAALATTADLTADLTAATG</sequence>
<dbReference type="RefSeq" id="WP_386050122.1">
    <property type="nucleotide sequence ID" value="NZ_JBHTKH010000001.1"/>
</dbReference>
<proteinExistence type="predicted"/>
<dbReference type="Proteomes" id="UP001597046">
    <property type="component" value="Unassembled WGS sequence"/>
</dbReference>
<gene>
    <name evidence="1" type="ORF">ACFQ2V_01420</name>
</gene>
<dbReference type="EMBL" id="JBHTKH010000001">
    <property type="protein sequence ID" value="MFD1052949.1"/>
    <property type="molecule type" value="Genomic_DNA"/>
</dbReference>
<evidence type="ECO:0000313" key="2">
    <source>
        <dbReference type="Proteomes" id="UP001597046"/>
    </source>
</evidence>
<evidence type="ECO:0008006" key="3">
    <source>
        <dbReference type="Google" id="ProtNLM"/>
    </source>
</evidence>
<accession>A0ABW3MTS0</accession>
<reference evidence="2" key="1">
    <citation type="journal article" date="2019" name="Int. J. Syst. Evol. Microbiol.">
        <title>The Global Catalogue of Microorganisms (GCM) 10K type strain sequencing project: providing services to taxonomists for standard genome sequencing and annotation.</title>
        <authorList>
            <consortium name="The Broad Institute Genomics Platform"/>
            <consortium name="The Broad Institute Genome Sequencing Center for Infectious Disease"/>
            <person name="Wu L."/>
            <person name="Ma J."/>
        </authorList>
    </citation>
    <scope>NUCLEOTIDE SEQUENCE [LARGE SCALE GENOMIC DNA]</scope>
    <source>
        <strain evidence="2">CCUG 57508</strain>
    </source>
</reference>
<organism evidence="1 2">
    <name type="scientific">Terrabacter terrigena</name>
    <dbReference type="NCBI Taxonomy" id="574718"/>
    <lineage>
        <taxon>Bacteria</taxon>
        <taxon>Bacillati</taxon>
        <taxon>Actinomycetota</taxon>
        <taxon>Actinomycetes</taxon>
        <taxon>Micrococcales</taxon>
        <taxon>Intrasporangiaceae</taxon>
        <taxon>Terrabacter</taxon>
    </lineage>
</organism>